<feature type="compositionally biased region" description="Polar residues" evidence="1">
    <location>
        <begin position="217"/>
        <end position="231"/>
    </location>
</feature>
<feature type="compositionally biased region" description="Acidic residues" evidence="1">
    <location>
        <begin position="511"/>
        <end position="522"/>
    </location>
</feature>
<feature type="compositionally biased region" description="Polar residues" evidence="1">
    <location>
        <begin position="244"/>
        <end position="256"/>
    </location>
</feature>
<protein>
    <submittedName>
        <fullName evidence="2">Uncharacterized protein</fullName>
    </submittedName>
</protein>
<feature type="compositionally biased region" description="Acidic residues" evidence="1">
    <location>
        <begin position="234"/>
        <end position="243"/>
    </location>
</feature>
<feature type="region of interest" description="Disordered" evidence="1">
    <location>
        <begin position="1"/>
        <end position="27"/>
    </location>
</feature>
<name>A0A1Q9CMR9_SYMMI</name>
<keyword evidence="3" id="KW-1185">Reference proteome</keyword>
<feature type="compositionally biased region" description="Basic residues" evidence="1">
    <location>
        <begin position="456"/>
        <end position="467"/>
    </location>
</feature>
<reference evidence="2 3" key="1">
    <citation type="submission" date="2016-02" db="EMBL/GenBank/DDBJ databases">
        <title>Genome analysis of coral dinoflagellate symbionts highlights evolutionary adaptations to a symbiotic lifestyle.</title>
        <authorList>
            <person name="Aranda M."/>
            <person name="Li Y."/>
            <person name="Liew Y.J."/>
            <person name="Baumgarten S."/>
            <person name="Simakov O."/>
            <person name="Wilson M."/>
            <person name="Piel J."/>
            <person name="Ashoor H."/>
            <person name="Bougouffa S."/>
            <person name="Bajic V.B."/>
            <person name="Ryu T."/>
            <person name="Ravasi T."/>
            <person name="Bayer T."/>
            <person name="Micklem G."/>
            <person name="Kim H."/>
            <person name="Bhak J."/>
            <person name="Lajeunesse T.C."/>
            <person name="Voolstra C.R."/>
        </authorList>
    </citation>
    <scope>NUCLEOTIDE SEQUENCE [LARGE SCALE GENOMIC DNA]</scope>
    <source>
        <strain evidence="2 3">CCMP2467</strain>
    </source>
</reference>
<evidence type="ECO:0000313" key="2">
    <source>
        <dbReference type="EMBL" id="OLP84206.1"/>
    </source>
</evidence>
<feature type="region of interest" description="Disordered" evidence="1">
    <location>
        <begin position="399"/>
        <end position="573"/>
    </location>
</feature>
<proteinExistence type="predicted"/>
<sequence length="1492" mass="164948">MPRPRPEDPEEEIEVAAGDEGNPEEDGKVKVYWTNHAVAEAWEKSPILRKRGRETKQLTRWPAAKTKGIPSMQAIHLNGDALLILAKKWCPLVPMAKTPTIEVLTTEVQKWREEMGLQEDSVIEYLDIWGLRRMFSLAIRRRSSSRRSRDNVVEQFFDVLLRHWGHTKQYLAKLARQEAQQEAVDEEADELWSDGYFELSDSEDASWCVKFRDAGGSSESLPSQLEDSLGSNEVPEEIPEPEQAESTMHGVSSDSLGSDKVEEEILGPPDVESTKHDASIDVDGVDMDADELAIEEALLLKQLATLQGSLQASAPVCPDNMETQIEGLQTPEALAAFSRSKISLDGLENVLPGKHFLPAVEPSSTSATSEPDSAYVTPSPKCLLPDLVDVATPLKTEAPVVQATSTTDAPKNDPSVEASEAVDTEQAMNYQGFASRKDQTGIKRRNKELAEAKAKPGGRGRGGRGRGGKGQASLTMEPHDDDGASKDMACTGRGRAGGGGRGKGETSGPVEEGDHEDDWGDDEGAKPKKKKQKRADPKASKDDQNGECTNKKAKMDGTKAAKEKPTKRLKVVKATAESEAAAACDDDEQEWHDGEATCYYDMDDPSWWPAEQQWDAAAWEAWWDDWGCALYGAQETEEAMAEAVPEPNHEEEEPAAEPEPSFARRPPPKTQVPYDRWSAVRDAFKTYVSPHILYSCKYQDPFWKVCMAKFADRKDELNKGLVDFSTIANSAIVDIMPRKGIRKGQAFLARLAVAMVLQGTWSQVVCFFGTCCSSFVNINSGTQYPLNFAKKLVSMLPTMQDHGETSLPDLLSVLDEGMWPEAEMSTVVTYLRHVFCDTYHQFWHWMTVEVELPQVPLAKATSDGQEAKSAQFVAPPAPAWAHEIHESYTESELEIQGEYASEETMVEKRIDAVKSYCSHNPGRFMRRDTYEQDKVLYWCEKAVKATHKEGERWIRRSQSTFEADGVAGPSEPSVCPIVDPSGGAALTAADLGSIDDKGAIDDKDACTRRSQKLLEVKTLYDEIDRMQAKIEQVYADIDTLHVMRLHINGMKLEQPPGARQKIQGVFIEVTEDAVSVQPDPHRLEKLRTVMETALQDDRLQVECASRLAGKLQFLCTSLYGKVGQSLLHPLHARASAPAVAEVSLNTALRASLRCLLTLLSEAPPRTLPFHSSEPVSVLYADAYFELGTNRWMVSSPQVPKRWPMDKIHLCKNGLGFVCRTNLGTTASHFTAPAALLRVFCHRKAFIYFLEILAQAVGLLSNRASLSRFWVAFVDNQAGRSALAKGYGRDEAINRLLGWFHHLSLRLGWLGHFEWVASAANISDKISRGSLKTAQEQGWQFLDSNLEPLWQILLRVSQDMEYACGGAAAKVASKSISSTFAVDSNLKRTNGVRKSSRLTAVRACRYVPQQWLAHTTAPGVPSDDRRRLDLVVYGAASRGGAMCCDATLVSPLTRAAQPHTGTADTDGAALRVAERRKHSAYPELSQREPSRSG</sequence>
<feature type="region of interest" description="Disordered" evidence="1">
    <location>
        <begin position="641"/>
        <end position="671"/>
    </location>
</feature>
<gene>
    <name evidence="2" type="ORF">AK812_SmicGene34950</name>
</gene>
<evidence type="ECO:0000256" key="1">
    <source>
        <dbReference type="SAM" id="MobiDB-lite"/>
    </source>
</evidence>
<feature type="region of interest" description="Disordered" evidence="1">
    <location>
        <begin position="216"/>
        <end position="259"/>
    </location>
</feature>
<dbReference type="Proteomes" id="UP000186817">
    <property type="component" value="Unassembled WGS sequence"/>
</dbReference>
<accession>A0A1Q9CMR9</accession>
<feature type="compositionally biased region" description="Basic and acidic residues" evidence="1">
    <location>
        <begin position="534"/>
        <end position="566"/>
    </location>
</feature>
<evidence type="ECO:0000313" key="3">
    <source>
        <dbReference type="Proteomes" id="UP000186817"/>
    </source>
</evidence>
<dbReference type="OrthoDB" id="427890at2759"/>
<dbReference type="EMBL" id="LSRX01001059">
    <property type="protein sequence ID" value="OLP84206.1"/>
    <property type="molecule type" value="Genomic_DNA"/>
</dbReference>
<comment type="caution">
    <text evidence="2">The sequence shown here is derived from an EMBL/GenBank/DDBJ whole genome shotgun (WGS) entry which is preliminary data.</text>
</comment>
<organism evidence="2 3">
    <name type="scientific">Symbiodinium microadriaticum</name>
    <name type="common">Dinoflagellate</name>
    <name type="synonym">Zooxanthella microadriatica</name>
    <dbReference type="NCBI Taxonomy" id="2951"/>
    <lineage>
        <taxon>Eukaryota</taxon>
        <taxon>Sar</taxon>
        <taxon>Alveolata</taxon>
        <taxon>Dinophyceae</taxon>
        <taxon>Suessiales</taxon>
        <taxon>Symbiodiniaceae</taxon>
        <taxon>Symbiodinium</taxon>
    </lineage>
</organism>
<feature type="compositionally biased region" description="Basic and acidic residues" evidence="1">
    <location>
        <begin position="435"/>
        <end position="454"/>
    </location>
</feature>